<evidence type="ECO:0000256" key="2">
    <source>
        <dbReference type="ARBA" id="ARBA00023002"/>
    </source>
</evidence>
<proteinExistence type="inferred from homology"/>
<comment type="similarity">
    <text evidence="1">Belongs to the Gfo/Idh/MocA family.</text>
</comment>
<dbReference type="Proteomes" id="UP001174209">
    <property type="component" value="Unassembled WGS sequence"/>
</dbReference>
<dbReference type="SUPFAM" id="SSF51735">
    <property type="entry name" value="NAD(P)-binding Rossmann-fold domains"/>
    <property type="match status" value="1"/>
</dbReference>
<dbReference type="Pfam" id="PF22725">
    <property type="entry name" value="GFO_IDH_MocA_C3"/>
    <property type="match status" value="1"/>
</dbReference>
<reference evidence="7" key="1">
    <citation type="submission" date="2023-06" db="EMBL/GenBank/DDBJ databases">
        <title>MT1 and MT2 Draft Genomes of Novel Species.</title>
        <authorList>
            <person name="Venkateswaran K."/>
        </authorList>
    </citation>
    <scope>NUCLEOTIDE SEQUENCE</scope>
    <source>
        <strain evidence="7">IIF3SC-B10</strain>
    </source>
</reference>
<dbReference type="SUPFAM" id="SSF55347">
    <property type="entry name" value="Glyceraldehyde-3-phosphate dehydrogenase-like, C-terminal domain"/>
    <property type="match status" value="1"/>
</dbReference>
<evidence type="ECO:0000313" key="7">
    <source>
        <dbReference type="EMBL" id="MDN4612380.1"/>
    </source>
</evidence>
<sequence length="367" mass="39429">MRRPFRTAILGFGISGKVFHAPLVAANGDFTLDVIVTADPQRAQDARATYPSARIVGTPAELFALIDAGEVELDVVVLGTPPGTHAEQARQAFARGIHVVADKPFVPTSSEGTLLLQEAAEAGVLLTVFQNRRWDADFLTLGKLLASGELGEVHTFESRFEWWRPGGFGNWRDTTTVAEGGGILHDLGAHLIDQAIRLFGPVQEAYGELDRRTADAVGDQDSFVSLRHASGVRSRLWMSGFAALPGARFSVSGSSGAYTKWGLDTQEPALAAGADPAAEEYGVEPEEAWGTVSDGTSEWLIRPERGDYPAFYALLARALRGEGPLPVDPQDSIDVLRIIEDLHNRSGHPAPAPSPAPITKETIHEHG</sequence>
<gene>
    <name evidence="7" type="ORF">P5G52_16040</name>
</gene>
<keyword evidence="8" id="KW-1185">Reference proteome</keyword>
<dbReference type="InterPro" id="IPR000683">
    <property type="entry name" value="Gfo/Idh/MocA-like_OxRdtase_N"/>
</dbReference>
<feature type="region of interest" description="Disordered" evidence="4">
    <location>
        <begin position="344"/>
        <end position="367"/>
    </location>
</feature>
<name>A0ABT8K4L4_9MICC</name>
<dbReference type="InterPro" id="IPR036291">
    <property type="entry name" value="NAD(P)-bd_dom_sf"/>
</dbReference>
<dbReference type="RefSeq" id="WP_301229368.1">
    <property type="nucleotide sequence ID" value="NZ_JAROCG010000002.1"/>
</dbReference>
<evidence type="ECO:0000256" key="4">
    <source>
        <dbReference type="SAM" id="MobiDB-lite"/>
    </source>
</evidence>
<feature type="domain" description="Gfo/Idh/MocA-like oxidoreductase N-terminal" evidence="5">
    <location>
        <begin position="5"/>
        <end position="128"/>
    </location>
</feature>
<dbReference type="Gene3D" id="3.40.50.720">
    <property type="entry name" value="NAD(P)-binding Rossmann-like Domain"/>
    <property type="match status" value="1"/>
</dbReference>
<accession>A0ABT8K4L4</accession>
<protein>
    <submittedName>
        <fullName evidence="7">Gfo/Idh/MocA family oxidoreductase</fullName>
    </submittedName>
</protein>
<evidence type="ECO:0000313" key="8">
    <source>
        <dbReference type="Proteomes" id="UP001174209"/>
    </source>
</evidence>
<feature type="domain" description="GFO/IDH/MocA-like oxidoreductase" evidence="6">
    <location>
        <begin position="138"/>
        <end position="258"/>
    </location>
</feature>
<keyword evidence="2" id="KW-0560">Oxidoreductase</keyword>
<dbReference type="PANTHER" id="PTHR43708:SF5">
    <property type="entry name" value="CONSERVED EXPRESSED OXIDOREDUCTASE (EUROFUNG)-RELATED"/>
    <property type="match status" value="1"/>
</dbReference>
<dbReference type="EMBL" id="JAROCG010000002">
    <property type="protein sequence ID" value="MDN4612380.1"/>
    <property type="molecule type" value="Genomic_DNA"/>
</dbReference>
<dbReference type="InterPro" id="IPR055170">
    <property type="entry name" value="GFO_IDH_MocA-like_dom"/>
</dbReference>
<dbReference type="Pfam" id="PF01408">
    <property type="entry name" value="GFO_IDH_MocA"/>
    <property type="match status" value="1"/>
</dbReference>
<dbReference type="InterPro" id="IPR051317">
    <property type="entry name" value="Gfo/Idh/MocA_oxidoreduct"/>
</dbReference>
<evidence type="ECO:0000259" key="6">
    <source>
        <dbReference type="Pfam" id="PF22725"/>
    </source>
</evidence>
<organism evidence="7 8">
    <name type="scientific">Arthrobacter burdickii</name>
    <dbReference type="NCBI Taxonomy" id="3035920"/>
    <lineage>
        <taxon>Bacteria</taxon>
        <taxon>Bacillati</taxon>
        <taxon>Actinomycetota</taxon>
        <taxon>Actinomycetes</taxon>
        <taxon>Micrococcales</taxon>
        <taxon>Micrococcaceae</taxon>
        <taxon>Arthrobacter</taxon>
    </lineage>
</organism>
<evidence type="ECO:0000256" key="1">
    <source>
        <dbReference type="ARBA" id="ARBA00010928"/>
    </source>
</evidence>
<dbReference type="PANTHER" id="PTHR43708">
    <property type="entry name" value="CONSERVED EXPRESSED OXIDOREDUCTASE (EUROFUNG)"/>
    <property type="match status" value="1"/>
</dbReference>
<evidence type="ECO:0000256" key="3">
    <source>
        <dbReference type="ARBA" id="ARBA00023027"/>
    </source>
</evidence>
<evidence type="ECO:0000259" key="5">
    <source>
        <dbReference type="Pfam" id="PF01408"/>
    </source>
</evidence>
<keyword evidence="3" id="KW-0520">NAD</keyword>
<comment type="caution">
    <text evidence="7">The sequence shown here is derived from an EMBL/GenBank/DDBJ whole genome shotgun (WGS) entry which is preliminary data.</text>
</comment>
<dbReference type="Gene3D" id="3.30.360.10">
    <property type="entry name" value="Dihydrodipicolinate Reductase, domain 2"/>
    <property type="match status" value="1"/>
</dbReference>